<accession>A0A6S7G1Q9</accession>
<organism evidence="1 2">
    <name type="scientific">Paramuricea clavata</name>
    <name type="common">Red gorgonian</name>
    <name type="synonym">Violescent sea-whip</name>
    <dbReference type="NCBI Taxonomy" id="317549"/>
    <lineage>
        <taxon>Eukaryota</taxon>
        <taxon>Metazoa</taxon>
        <taxon>Cnidaria</taxon>
        <taxon>Anthozoa</taxon>
        <taxon>Octocorallia</taxon>
        <taxon>Malacalcyonacea</taxon>
        <taxon>Plexauridae</taxon>
        <taxon>Paramuricea</taxon>
    </lineage>
</organism>
<evidence type="ECO:0000313" key="1">
    <source>
        <dbReference type="EMBL" id="CAB3983557.1"/>
    </source>
</evidence>
<name>A0A6S7G1Q9_PARCT</name>
<keyword evidence="2" id="KW-1185">Reference proteome</keyword>
<proteinExistence type="predicted"/>
<comment type="caution">
    <text evidence="1">The sequence shown here is derived from an EMBL/GenBank/DDBJ whole genome shotgun (WGS) entry which is preliminary data.</text>
</comment>
<gene>
    <name evidence="1" type="ORF">PACLA_8A016923</name>
</gene>
<sequence length="440" mass="50166">MHDLRLNTDFSSAKDTNSNLQTVCELSTDLEGVKLDAVITESKLSKNIHSNHENINKNMKLIHKFSHELPIMQCEQQDHFRKISKHDLAINQLIHHLETIQSEQGKHNQQISEQYTSIEQIREGLAVMHDEHVLNHSSKNSSEIIQSREIKNVNVNSTSSHVIIVHDTTSSAMETIPNQDKQYDYNVHCPVGNSGRPLTEIIELCEDVISIDPDNSLNKTLQENCSLLKTPTEDQQSVTLKSTHCNEAAESGCEINTITNLANGESLAPETYQSNEELSHSMPAKTVNSTLKTQSEKSGPSEQVRAKSRELVFGQTPKQNTANKVKGHKSIKCTQRLSKEIYYDNNISRLIDKSEINCNPGVPVRHAEWVGRLPLIESSYKSASLRKPTTLNDFQRSCKRNFRKSRSNHRPWDWQRYLEFVRKTLHPRVTRPPIRLRTTK</sequence>
<reference evidence="1" key="1">
    <citation type="submission" date="2020-04" db="EMBL/GenBank/DDBJ databases">
        <authorList>
            <person name="Alioto T."/>
            <person name="Alioto T."/>
            <person name="Gomez Garrido J."/>
        </authorList>
    </citation>
    <scope>NUCLEOTIDE SEQUENCE</scope>
    <source>
        <strain evidence="1">A484AB</strain>
    </source>
</reference>
<evidence type="ECO:0000313" key="2">
    <source>
        <dbReference type="Proteomes" id="UP001152795"/>
    </source>
</evidence>
<dbReference type="AlphaFoldDB" id="A0A6S7G1Q9"/>
<dbReference type="Proteomes" id="UP001152795">
    <property type="component" value="Unassembled WGS sequence"/>
</dbReference>
<protein>
    <submittedName>
        <fullName evidence="1">Uncharacterized protein</fullName>
    </submittedName>
</protein>
<dbReference type="EMBL" id="CACRXK020000628">
    <property type="protein sequence ID" value="CAB3983557.1"/>
    <property type="molecule type" value="Genomic_DNA"/>
</dbReference>